<dbReference type="InterPro" id="IPR017937">
    <property type="entry name" value="Thioredoxin_CS"/>
</dbReference>
<gene>
    <name evidence="3" type="ORF">EZ444_18820</name>
    <name evidence="4" type="ORF">FBD94_23145</name>
</gene>
<reference evidence="3 5" key="1">
    <citation type="submission" date="2019-02" db="EMBL/GenBank/DDBJ databases">
        <title>Pedobacter sp. RP-3-8 sp. nov., isolated from Arctic soil.</title>
        <authorList>
            <person name="Dahal R.H."/>
        </authorList>
    </citation>
    <scope>NUCLEOTIDE SEQUENCE [LARGE SCALE GENOMIC DNA]</scope>
    <source>
        <strain evidence="3 5">RP-3-8</strain>
    </source>
</reference>
<dbReference type="AlphaFoldDB" id="A0A4R0MZH1"/>
<organism evidence="3 5">
    <name type="scientific">Pedobacter hiemivivus</name>
    <dbReference type="NCBI Taxonomy" id="2530454"/>
    <lineage>
        <taxon>Bacteria</taxon>
        <taxon>Pseudomonadati</taxon>
        <taxon>Bacteroidota</taxon>
        <taxon>Sphingobacteriia</taxon>
        <taxon>Sphingobacteriales</taxon>
        <taxon>Sphingobacteriaceae</taxon>
        <taxon>Pedobacter</taxon>
    </lineage>
</organism>
<reference evidence="4 6" key="2">
    <citation type="submission" date="2019-04" db="EMBL/GenBank/DDBJ databases">
        <title>Pedobacter sp. RP-1-16 sp. nov., isolated from Arctic soil.</title>
        <authorList>
            <person name="Dahal R.H."/>
            <person name="Kim D.-U."/>
        </authorList>
    </citation>
    <scope>NUCLEOTIDE SEQUENCE [LARGE SCALE GENOMIC DNA]</scope>
    <source>
        <strain evidence="4 6">RP-1-16</strain>
    </source>
</reference>
<dbReference type="Gene3D" id="3.40.30.10">
    <property type="entry name" value="Glutaredoxin"/>
    <property type="match status" value="1"/>
</dbReference>
<evidence type="ECO:0000313" key="5">
    <source>
        <dbReference type="Proteomes" id="UP000291117"/>
    </source>
</evidence>
<comment type="caution">
    <text evidence="3">The sequence shown here is derived from an EMBL/GenBank/DDBJ whole genome shotgun (WGS) entry which is preliminary data.</text>
</comment>
<accession>A0A4R0MZH1</accession>
<dbReference type="Proteomes" id="UP000309594">
    <property type="component" value="Unassembled WGS sequence"/>
</dbReference>
<dbReference type="EMBL" id="SWDX01000013">
    <property type="protein sequence ID" value="TKC56151.1"/>
    <property type="molecule type" value="Genomic_DNA"/>
</dbReference>
<protein>
    <submittedName>
        <fullName evidence="3">Thioredoxin family protein</fullName>
    </submittedName>
</protein>
<feature type="domain" description="Thioredoxin" evidence="2">
    <location>
        <begin position="46"/>
        <end position="197"/>
    </location>
</feature>
<dbReference type="PROSITE" id="PS00194">
    <property type="entry name" value="THIOREDOXIN_1"/>
    <property type="match status" value="1"/>
</dbReference>
<keyword evidence="1" id="KW-0676">Redox-active center</keyword>
<dbReference type="OrthoDB" id="120730at2"/>
<evidence type="ECO:0000259" key="2">
    <source>
        <dbReference type="PROSITE" id="PS51352"/>
    </source>
</evidence>
<dbReference type="PROSITE" id="PS51352">
    <property type="entry name" value="THIOREDOXIN_2"/>
    <property type="match status" value="1"/>
</dbReference>
<proteinExistence type="predicted"/>
<dbReference type="EMBL" id="SJSM01000013">
    <property type="protein sequence ID" value="TCC92788.1"/>
    <property type="molecule type" value="Genomic_DNA"/>
</dbReference>
<evidence type="ECO:0000313" key="4">
    <source>
        <dbReference type="EMBL" id="TKC56151.1"/>
    </source>
</evidence>
<sequence>MYSCLAPLHASSIEGNKIFTTFNKTYFIMKLKSILLTITTVLTIQSAIAQTTTSAAATPAPATEVLAAAVKKAAKEKKQVLAIFHASWCGWCHKMIASLNDPAIKPYFDKNYVIADFVVKESKGKENLENPGGNDLLAKYYNADQGLPTWLFFDAKQNLVADSQIRPEGAPFSTKGENVGCPAKPEEVQHFIKALKKTSKLDEKQLSEIAAVFSKNEIKR</sequence>
<dbReference type="Proteomes" id="UP000291117">
    <property type="component" value="Unassembled WGS sequence"/>
</dbReference>
<name>A0A4R0MZH1_9SPHI</name>
<evidence type="ECO:0000313" key="3">
    <source>
        <dbReference type="EMBL" id="TCC92788.1"/>
    </source>
</evidence>
<evidence type="ECO:0000256" key="1">
    <source>
        <dbReference type="ARBA" id="ARBA00023284"/>
    </source>
</evidence>
<dbReference type="InterPro" id="IPR036249">
    <property type="entry name" value="Thioredoxin-like_sf"/>
</dbReference>
<dbReference type="SUPFAM" id="SSF52833">
    <property type="entry name" value="Thioredoxin-like"/>
    <property type="match status" value="1"/>
</dbReference>
<dbReference type="InterPro" id="IPR013766">
    <property type="entry name" value="Thioredoxin_domain"/>
</dbReference>
<evidence type="ECO:0000313" key="6">
    <source>
        <dbReference type="Proteomes" id="UP000309594"/>
    </source>
</evidence>
<keyword evidence="5" id="KW-1185">Reference proteome</keyword>
<accession>A0A4U1FYN3</accession>
<dbReference type="Pfam" id="PF13899">
    <property type="entry name" value="Thioredoxin_7"/>
    <property type="match status" value="1"/>
</dbReference>